<dbReference type="VEuPathDB" id="FungiDB:HMPREF1544_07071"/>
<gene>
    <name evidence="1" type="ORF">HMPREF1544_07071</name>
</gene>
<reference evidence="2" key="1">
    <citation type="submission" date="2013-05" db="EMBL/GenBank/DDBJ databases">
        <title>The Genome sequence of Mucor circinelloides f. circinelloides 1006PhL.</title>
        <authorList>
            <consortium name="The Broad Institute Genomics Platform"/>
            <person name="Cuomo C."/>
            <person name="Earl A."/>
            <person name="Findley K."/>
            <person name="Lee S.C."/>
            <person name="Walker B."/>
            <person name="Young S."/>
            <person name="Zeng Q."/>
            <person name="Gargeya S."/>
            <person name="Fitzgerald M."/>
            <person name="Haas B."/>
            <person name="Abouelleil A."/>
            <person name="Allen A.W."/>
            <person name="Alvarado L."/>
            <person name="Arachchi H.M."/>
            <person name="Berlin A.M."/>
            <person name="Chapman S.B."/>
            <person name="Gainer-Dewar J."/>
            <person name="Goldberg J."/>
            <person name="Griggs A."/>
            <person name="Gujja S."/>
            <person name="Hansen M."/>
            <person name="Howarth C."/>
            <person name="Imamovic A."/>
            <person name="Ireland A."/>
            <person name="Larimer J."/>
            <person name="McCowan C."/>
            <person name="Murphy C."/>
            <person name="Pearson M."/>
            <person name="Poon T.W."/>
            <person name="Priest M."/>
            <person name="Roberts A."/>
            <person name="Saif S."/>
            <person name="Shea T."/>
            <person name="Sisk P."/>
            <person name="Sykes S."/>
            <person name="Wortman J."/>
            <person name="Nusbaum C."/>
            <person name="Birren B."/>
        </authorList>
    </citation>
    <scope>NUCLEOTIDE SEQUENCE [LARGE SCALE GENOMIC DNA]</scope>
    <source>
        <strain evidence="2">1006PhL</strain>
    </source>
</reference>
<dbReference type="EMBL" id="KE123995">
    <property type="protein sequence ID" value="EPB86169.1"/>
    <property type="molecule type" value="Genomic_DNA"/>
</dbReference>
<dbReference type="InParanoid" id="S2J939"/>
<evidence type="ECO:0000313" key="1">
    <source>
        <dbReference type="EMBL" id="EPB86169.1"/>
    </source>
</evidence>
<sequence>MSYFEKKALLDYRDLDKAFQTTMEASHCSFECAIFIVRNQLEEYNNATAKKWKDKWKKMVNQLEKSSSQSREADVSLLPSVKKQQKVLRSATTAPSAYTSTATTSPVASTTAANALMLWQNRHNCLYKIKAFFDR</sequence>
<dbReference type="Proteomes" id="UP000014254">
    <property type="component" value="Unassembled WGS sequence"/>
</dbReference>
<dbReference type="OrthoDB" id="10370937at2759"/>
<dbReference type="AlphaFoldDB" id="S2J939"/>
<organism evidence="1 2">
    <name type="scientific">Mucor circinelloides f. circinelloides (strain 1006PhL)</name>
    <name type="common">Mucormycosis agent</name>
    <name type="synonym">Calyptromyces circinelloides</name>
    <dbReference type="NCBI Taxonomy" id="1220926"/>
    <lineage>
        <taxon>Eukaryota</taxon>
        <taxon>Fungi</taxon>
        <taxon>Fungi incertae sedis</taxon>
        <taxon>Mucoromycota</taxon>
        <taxon>Mucoromycotina</taxon>
        <taxon>Mucoromycetes</taxon>
        <taxon>Mucorales</taxon>
        <taxon>Mucorineae</taxon>
        <taxon>Mucoraceae</taxon>
        <taxon>Mucor</taxon>
    </lineage>
</organism>
<keyword evidence="2" id="KW-1185">Reference proteome</keyword>
<proteinExistence type="predicted"/>
<accession>S2J939</accession>
<protein>
    <submittedName>
        <fullName evidence="1">Uncharacterized protein</fullName>
    </submittedName>
</protein>
<evidence type="ECO:0000313" key="2">
    <source>
        <dbReference type="Proteomes" id="UP000014254"/>
    </source>
</evidence>
<name>S2J939_MUCC1</name>